<proteinExistence type="predicted"/>
<feature type="transmembrane region" description="Helical" evidence="1">
    <location>
        <begin position="20"/>
        <end position="41"/>
    </location>
</feature>
<protein>
    <submittedName>
        <fullName evidence="2">Uncharacterized protein</fullName>
    </submittedName>
</protein>
<evidence type="ECO:0000256" key="1">
    <source>
        <dbReference type="SAM" id="Phobius"/>
    </source>
</evidence>
<dbReference type="AlphaFoldDB" id="A0A6G6Y232"/>
<accession>A0A6G6Y232</accession>
<dbReference type="RefSeq" id="WP_165326006.1">
    <property type="nucleotide sequence ID" value="NZ_CP049109.1"/>
</dbReference>
<keyword evidence="3" id="KW-1185">Reference proteome</keyword>
<dbReference type="Proteomes" id="UP000501568">
    <property type="component" value="Chromosome"/>
</dbReference>
<dbReference type="EMBL" id="CP049109">
    <property type="protein sequence ID" value="QIG79004.1"/>
    <property type="molecule type" value="Genomic_DNA"/>
</dbReference>
<dbReference type="KEGG" id="spzr:G5C33_03865"/>
<organism evidence="2 3">
    <name type="scientific">Stakelama tenebrarum</name>
    <dbReference type="NCBI Taxonomy" id="2711215"/>
    <lineage>
        <taxon>Bacteria</taxon>
        <taxon>Pseudomonadati</taxon>
        <taxon>Pseudomonadota</taxon>
        <taxon>Alphaproteobacteria</taxon>
        <taxon>Sphingomonadales</taxon>
        <taxon>Sphingomonadaceae</taxon>
        <taxon>Stakelama</taxon>
    </lineage>
</organism>
<reference evidence="2 3" key="1">
    <citation type="submission" date="2020-02" db="EMBL/GenBank/DDBJ databases">
        <authorList>
            <person name="Zheng R.K."/>
            <person name="Sun C.M."/>
        </authorList>
    </citation>
    <scope>NUCLEOTIDE SEQUENCE [LARGE SCALE GENOMIC DNA]</scope>
    <source>
        <strain evidence="3">zrk23</strain>
    </source>
</reference>
<keyword evidence="1" id="KW-0812">Transmembrane</keyword>
<evidence type="ECO:0000313" key="2">
    <source>
        <dbReference type="EMBL" id="QIG79004.1"/>
    </source>
</evidence>
<evidence type="ECO:0000313" key="3">
    <source>
        <dbReference type="Proteomes" id="UP000501568"/>
    </source>
</evidence>
<name>A0A6G6Y232_9SPHN</name>
<gene>
    <name evidence="2" type="ORF">G5C33_03865</name>
</gene>
<keyword evidence="1" id="KW-1133">Transmembrane helix</keyword>
<keyword evidence="1" id="KW-0472">Membrane</keyword>
<sequence length="98" mass="11060">MVALSDLTPKGRRQLRNAAIFIVGSVSLGSLSGAALARYTVAGMDPFYRYARTASYDAASRDRENRDWGVRYDENLQRAVVVDTPDVRDDRISDTYYY</sequence>